<comment type="catalytic activity">
    <reaction evidence="4">
        <text>L-aspartyl-tRNA(Asn) + L-glutamine + ATP + H2O = L-asparaginyl-tRNA(Asn) + L-glutamate + ADP + phosphate + 2 H(+)</text>
        <dbReference type="Rhea" id="RHEA:14513"/>
        <dbReference type="Rhea" id="RHEA-COMP:9674"/>
        <dbReference type="Rhea" id="RHEA-COMP:9677"/>
        <dbReference type="ChEBI" id="CHEBI:15377"/>
        <dbReference type="ChEBI" id="CHEBI:15378"/>
        <dbReference type="ChEBI" id="CHEBI:29985"/>
        <dbReference type="ChEBI" id="CHEBI:30616"/>
        <dbReference type="ChEBI" id="CHEBI:43474"/>
        <dbReference type="ChEBI" id="CHEBI:58359"/>
        <dbReference type="ChEBI" id="CHEBI:78515"/>
        <dbReference type="ChEBI" id="CHEBI:78516"/>
        <dbReference type="ChEBI" id="CHEBI:456216"/>
    </reaction>
</comment>
<accession>A0A9D1IMW5</accession>
<evidence type="ECO:0000256" key="5">
    <source>
        <dbReference type="ARBA" id="ARBA00047913"/>
    </source>
</evidence>
<comment type="function">
    <text evidence="3">Allows the formation of correctly charged Asn-tRNA(Asn) or Gln-tRNA(Gln) through the transamidation of misacylated Asp-tRNA(Asn) or Glu-tRNA(Gln) in organisms which lack either or both of asparaginyl-tRNA or glutaminyl-tRNA synthetases. The reaction takes place in the presence of glutamine and ATP through an activated phospho-Asp-tRNA(Asn) or phospho-Glu-tRNA(Gln).</text>
</comment>
<dbReference type="GO" id="GO:0006450">
    <property type="term" value="P:regulation of translational fidelity"/>
    <property type="evidence" value="ECO:0007669"/>
    <property type="project" value="InterPro"/>
</dbReference>
<evidence type="ECO:0000313" key="7">
    <source>
        <dbReference type="Proteomes" id="UP000824074"/>
    </source>
</evidence>
<dbReference type="Pfam" id="PF02686">
    <property type="entry name" value="GatC"/>
    <property type="match status" value="1"/>
</dbReference>
<dbReference type="InterPro" id="IPR036113">
    <property type="entry name" value="Asp/Glu-ADT_sf_sub_c"/>
</dbReference>
<evidence type="ECO:0000256" key="4">
    <source>
        <dbReference type="ARBA" id="ARBA00047380"/>
    </source>
</evidence>
<evidence type="ECO:0000256" key="2">
    <source>
        <dbReference type="ARBA" id="ARBA00011123"/>
    </source>
</evidence>
<sequence>MQKITRENIQDYALKLMFKMKEEEFPSFEKEFETILKHMDLIGQIDGIEKVEPMTFPFRNPDVILRKDVATSTLTTDDAVKNAHETIYDEVKVPKVVGGES</sequence>
<reference evidence="6" key="1">
    <citation type="submission" date="2020-10" db="EMBL/GenBank/DDBJ databases">
        <authorList>
            <person name="Gilroy R."/>
        </authorList>
    </citation>
    <scope>NUCLEOTIDE SEQUENCE</scope>
    <source>
        <strain evidence="6">CHK193-30670</strain>
    </source>
</reference>
<comment type="catalytic activity">
    <reaction evidence="5">
        <text>L-glutamyl-tRNA(Gln) + L-glutamine + ATP + H2O = L-glutaminyl-tRNA(Gln) + L-glutamate + ADP + phosphate + H(+)</text>
        <dbReference type="Rhea" id="RHEA:17521"/>
        <dbReference type="Rhea" id="RHEA-COMP:9681"/>
        <dbReference type="Rhea" id="RHEA-COMP:9684"/>
        <dbReference type="ChEBI" id="CHEBI:15377"/>
        <dbReference type="ChEBI" id="CHEBI:15378"/>
        <dbReference type="ChEBI" id="CHEBI:29985"/>
        <dbReference type="ChEBI" id="CHEBI:30616"/>
        <dbReference type="ChEBI" id="CHEBI:43474"/>
        <dbReference type="ChEBI" id="CHEBI:58359"/>
        <dbReference type="ChEBI" id="CHEBI:78520"/>
        <dbReference type="ChEBI" id="CHEBI:78521"/>
        <dbReference type="ChEBI" id="CHEBI:456216"/>
    </reaction>
</comment>
<evidence type="ECO:0000313" key="6">
    <source>
        <dbReference type="EMBL" id="HIU40253.1"/>
    </source>
</evidence>
<reference evidence="6" key="2">
    <citation type="journal article" date="2021" name="PeerJ">
        <title>Extensive microbial diversity within the chicken gut microbiome revealed by metagenomics and culture.</title>
        <authorList>
            <person name="Gilroy R."/>
            <person name="Ravi A."/>
            <person name="Getino M."/>
            <person name="Pursley I."/>
            <person name="Horton D.L."/>
            <person name="Alikhan N.F."/>
            <person name="Baker D."/>
            <person name="Gharbi K."/>
            <person name="Hall N."/>
            <person name="Watson M."/>
            <person name="Adriaenssens E.M."/>
            <person name="Foster-Nyarko E."/>
            <person name="Jarju S."/>
            <person name="Secka A."/>
            <person name="Antonio M."/>
            <person name="Oren A."/>
            <person name="Chaudhuri R.R."/>
            <person name="La Ragione R."/>
            <person name="Hildebrand F."/>
            <person name="Pallen M.J."/>
        </authorList>
    </citation>
    <scope>NUCLEOTIDE SEQUENCE</scope>
    <source>
        <strain evidence="6">CHK193-30670</strain>
    </source>
</reference>
<comment type="caution">
    <text evidence="6">The sequence shown here is derived from an EMBL/GenBank/DDBJ whole genome shotgun (WGS) entry which is preliminary data.</text>
</comment>
<comment type="similarity">
    <text evidence="1">Belongs to the GatC family.</text>
</comment>
<dbReference type="SUPFAM" id="SSF141000">
    <property type="entry name" value="Glu-tRNAGln amidotransferase C subunit"/>
    <property type="match status" value="1"/>
</dbReference>
<protein>
    <recommendedName>
        <fullName evidence="8">Aspartyl/glutamyl-tRNA(Asn/Gln) amidotransferase subunit C</fullName>
    </recommendedName>
</protein>
<evidence type="ECO:0000256" key="1">
    <source>
        <dbReference type="ARBA" id="ARBA00010757"/>
    </source>
</evidence>
<dbReference type="EMBL" id="DVMT01000030">
    <property type="protein sequence ID" value="HIU40253.1"/>
    <property type="molecule type" value="Genomic_DNA"/>
</dbReference>
<evidence type="ECO:0008006" key="8">
    <source>
        <dbReference type="Google" id="ProtNLM"/>
    </source>
</evidence>
<evidence type="ECO:0000256" key="3">
    <source>
        <dbReference type="ARBA" id="ARBA00024799"/>
    </source>
</evidence>
<dbReference type="Proteomes" id="UP000824074">
    <property type="component" value="Unassembled WGS sequence"/>
</dbReference>
<name>A0A9D1IMW5_9FIRM</name>
<proteinExistence type="inferred from homology"/>
<gene>
    <name evidence="6" type="ORF">IAB68_02995</name>
</gene>
<dbReference type="InterPro" id="IPR003837">
    <property type="entry name" value="GatC"/>
</dbReference>
<dbReference type="AlphaFoldDB" id="A0A9D1IMW5"/>
<comment type="subunit">
    <text evidence="2">Heterotrimer of A, B and C subunits.</text>
</comment>
<organism evidence="6 7">
    <name type="scientific">Candidatus Aphodocola excrementigallinarum</name>
    <dbReference type="NCBI Taxonomy" id="2840670"/>
    <lineage>
        <taxon>Bacteria</taxon>
        <taxon>Bacillati</taxon>
        <taxon>Bacillota</taxon>
        <taxon>Bacilli</taxon>
        <taxon>Candidatus Aphodocola</taxon>
    </lineage>
</organism>